<comment type="caution">
    <text evidence="2">The sequence shown here is derived from an EMBL/GenBank/DDBJ whole genome shotgun (WGS) entry which is preliminary data.</text>
</comment>
<feature type="non-terminal residue" evidence="2">
    <location>
        <position position="1"/>
    </location>
</feature>
<gene>
    <name evidence="2" type="ORF">SDJN03_27413</name>
</gene>
<reference evidence="2 3" key="1">
    <citation type="journal article" date="2021" name="Hortic Res">
        <title>The domestication of Cucurbita argyrosperma as revealed by the genome of its wild relative.</title>
        <authorList>
            <person name="Barrera-Redondo J."/>
            <person name="Sanchez-de la Vega G."/>
            <person name="Aguirre-Liguori J.A."/>
            <person name="Castellanos-Morales G."/>
            <person name="Gutierrez-Guerrero Y.T."/>
            <person name="Aguirre-Dugua X."/>
            <person name="Aguirre-Planter E."/>
            <person name="Tenaillon M.I."/>
            <person name="Lira-Saade R."/>
            <person name="Eguiarte L.E."/>
        </authorList>
    </citation>
    <scope>NUCLEOTIDE SEQUENCE [LARGE SCALE GENOMIC DNA]</scope>
    <source>
        <strain evidence="2">JBR-2021</strain>
    </source>
</reference>
<name>A0AAV6M1L4_9ROSI</name>
<evidence type="ECO:0000313" key="3">
    <source>
        <dbReference type="Proteomes" id="UP000685013"/>
    </source>
</evidence>
<feature type="region of interest" description="Disordered" evidence="1">
    <location>
        <begin position="1"/>
        <end position="20"/>
    </location>
</feature>
<feature type="compositionally biased region" description="Basic and acidic residues" evidence="1">
    <location>
        <begin position="1"/>
        <end position="16"/>
    </location>
</feature>
<dbReference type="AlphaFoldDB" id="A0AAV6M1L4"/>
<protein>
    <submittedName>
        <fullName evidence="2">Uncharacterized protein</fullName>
    </submittedName>
</protein>
<evidence type="ECO:0000313" key="2">
    <source>
        <dbReference type="EMBL" id="KAG6573526.1"/>
    </source>
</evidence>
<accession>A0AAV6M1L4</accession>
<dbReference type="EMBL" id="JAGKQH010000018">
    <property type="protein sequence ID" value="KAG6573526.1"/>
    <property type="molecule type" value="Genomic_DNA"/>
</dbReference>
<keyword evidence="3" id="KW-1185">Reference proteome</keyword>
<organism evidence="2 3">
    <name type="scientific">Cucurbita argyrosperma subsp. sororia</name>
    <dbReference type="NCBI Taxonomy" id="37648"/>
    <lineage>
        <taxon>Eukaryota</taxon>
        <taxon>Viridiplantae</taxon>
        <taxon>Streptophyta</taxon>
        <taxon>Embryophyta</taxon>
        <taxon>Tracheophyta</taxon>
        <taxon>Spermatophyta</taxon>
        <taxon>Magnoliopsida</taxon>
        <taxon>eudicotyledons</taxon>
        <taxon>Gunneridae</taxon>
        <taxon>Pentapetalae</taxon>
        <taxon>rosids</taxon>
        <taxon>fabids</taxon>
        <taxon>Cucurbitales</taxon>
        <taxon>Cucurbitaceae</taxon>
        <taxon>Cucurbiteae</taxon>
        <taxon>Cucurbita</taxon>
    </lineage>
</organism>
<evidence type="ECO:0000256" key="1">
    <source>
        <dbReference type="SAM" id="MobiDB-lite"/>
    </source>
</evidence>
<proteinExistence type="predicted"/>
<dbReference type="Proteomes" id="UP000685013">
    <property type="component" value="Chromosome 18"/>
</dbReference>
<sequence>MFRRFDYHQKSIGKKEEEEEETMVEAANSEGCSIKIVFDSYIFDPLGSVIGRKTILGKGKIGEGAKGSFQSYVYEEVGNWMGKLMK</sequence>